<evidence type="ECO:0000256" key="15">
    <source>
        <dbReference type="RuleBase" id="RU000461"/>
    </source>
</evidence>
<evidence type="ECO:0000256" key="16">
    <source>
        <dbReference type="SAM" id="Phobius"/>
    </source>
</evidence>
<comment type="caution">
    <text evidence="17">The sequence shown here is derived from an EMBL/GenBank/DDBJ whole genome shotgun (WGS) entry which is preliminary data.</text>
</comment>
<evidence type="ECO:0000256" key="9">
    <source>
        <dbReference type="ARBA" id="ARBA00022848"/>
    </source>
</evidence>
<dbReference type="Proteomes" id="UP001329430">
    <property type="component" value="Chromosome 1"/>
</dbReference>
<dbReference type="EMBL" id="JAVRBK010000001">
    <property type="protein sequence ID" value="KAK5650901.1"/>
    <property type="molecule type" value="Genomic_DNA"/>
</dbReference>
<evidence type="ECO:0000256" key="7">
    <source>
        <dbReference type="ARBA" id="ARBA00022723"/>
    </source>
</evidence>
<dbReference type="GO" id="GO:0016705">
    <property type="term" value="F:oxidoreductase activity, acting on paired donors, with incorporation or reduction of molecular oxygen"/>
    <property type="evidence" value="ECO:0007669"/>
    <property type="project" value="InterPro"/>
</dbReference>
<dbReference type="PANTHER" id="PTHR24291">
    <property type="entry name" value="CYTOCHROME P450 FAMILY 4"/>
    <property type="match status" value="1"/>
</dbReference>
<dbReference type="PRINTS" id="PR00385">
    <property type="entry name" value="P450"/>
</dbReference>
<feature type="transmembrane region" description="Helical" evidence="16">
    <location>
        <begin position="20"/>
        <end position="41"/>
    </location>
</feature>
<proteinExistence type="inferred from homology"/>
<accession>A0AAN7ZXS7</accession>
<organism evidence="17 18">
    <name type="scientific">Pyrocoelia pectoralis</name>
    <dbReference type="NCBI Taxonomy" id="417401"/>
    <lineage>
        <taxon>Eukaryota</taxon>
        <taxon>Metazoa</taxon>
        <taxon>Ecdysozoa</taxon>
        <taxon>Arthropoda</taxon>
        <taxon>Hexapoda</taxon>
        <taxon>Insecta</taxon>
        <taxon>Pterygota</taxon>
        <taxon>Neoptera</taxon>
        <taxon>Endopterygota</taxon>
        <taxon>Coleoptera</taxon>
        <taxon>Polyphaga</taxon>
        <taxon>Elateriformia</taxon>
        <taxon>Elateroidea</taxon>
        <taxon>Lampyridae</taxon>
        <taxon>Lampyrinae</taxon>
        <taxon>Pyrocoelia</taxon>
    </lineage>
</organism>
<keyword evidence="6 14" id="KW-0349">Heme</keyword>
<keyword evidence="16" id="KW-0812">Transmembrane</keyword>
<evidence type="ECO:0000256" key="11">
    <source>
        <dbReference type="ARBA" id="ARBA00023004"/>
    </source>
</evidence>
<name>A0AAN7ZXS7_9COLE</name>
<comment type="subcellular location">
    <subcellularLocation>
        <location evidence="4">Endoplasmic reticulum membrane</location>
        <topology evidence="4">Peripheral membrane protein</topology>
    </subcellularLocation>
    <subcellularLocation>
        <location evidence="3">Microsome membrane</location>
        <topology evidence="3">Peripheral membrane protein</topology>
    </subcellularLocation>
</comment>
<keyword evidence="7 14" id="KW-0479">Metal-binding</keyword>
<feature type="binding site" description="axial binding residue" evidence="14">
    <location>
        <position position="457"/>
    </location>
    <ligand>
        <name>heme</name>
        <dbReference type="ChEBI" id="CHEBI:30413"/>
    </ligand>
    <ligandPart>
        <name>Fe</name>
        <dbReference type="ChEBI" id="CHEBI:18248"/>
    </ligandPart>
</feature>
<gene>
    <name evidence="17" type="ORF">RI129_001930</name>
</gene>
<evidence type="ECO:0000313" key="17">
    <source>
        <dbReference type="EMBL" id="KAK5650901.1"/>
    </source>
</evidence>
<dbReference type="AlphaFoldDB" id="A0AAN7ZXS7"/>
<keyword evidence="8" id="KW-0256">Endoplasmic reticulum</keyword>
<dbReference type="GO" id="GO:0005506">
    <property type="term" value="F:iron ion binding"/>
    <property type="evidence" value="ECO:0007669"/>
    <property type="project" value="InterPro"/>
</dbReference>
<keyword evidence="11 14" id="KW-0408">Iron</keyword>
<protein>
    <recommendedName>
        <fullName evidence="19">Cytochrome P450</fullName>
    </recommendedName>
</protein>
<evidence type="ECO:0008006" key="19">
    <source>
        <dbReference type="Google" id="ProtNLM"/>
    </source>
</evidence>
<dbReference type="InterPro" id="IPR001128">
    <property type="entry name" value="Cyt_P450"/>
</dbReference>
<keyword evidence="18" id="KW-1185">Reference proteome</keyword>
<dbReference type="InterPro" id="IPR017972">
    <property type="entry name" value="Cyt_P450_CS"/>
</dbReference>
<keyword evidence="16" id="KW-1133">Transmembrane helix</keyword>
<evidence type="ECO:0000256" key="1">
    <source>
        <dbReference type="ARBA" id="ARBA00001971"/>
    </source>
</evidence>
<keyword evidence="10 15" id="KW-0560">Oxidoreductase</keyword>
<dbReference type="PANTHER" id="PTHR24291:SF189">
    <property type="entry name" value="CYTOCHROME P450 4C3-RELATED"/>
    <property type="match status" value="1"/>
</dbReference>
<reference evidence="17 18" key="1">
    <citation type="journal article" date="2024" name="Insects">
        <title>An Improved Chromosome-Level Genome Assembly of the Firefly Pyrocoelia pectoralis.</title>
        <authorList>
            <person name="Fu X."/>
            <person name="Meyer-Rochow V.B."/>
            <person name="Ballantyne L."/>
            <person name="Zhu X."/>
        </authorList>
    </citation>
    <scope>NUCLEOTIDE SEQUENCE [LARGE SCALE GENOMIC DNA]</scope>
    <source>
        <strain evidence="17">XCY_ONT2</strain>
    </source>
</reference>
<keyword evidence="12 15" id="KW-0503">Monooxygenase</keyword>
<keyword evidence="13 16" id="KW-0472">Membrane</keyword>
<evidence type="ECO:0000256" key="10">
    <source>
        <dbReference type="ARBA" id="ARBA00023002"/>
    </source>
</evidence>
<evidence type="ECO:0000256" key="2">
    <source>
        <dbReference type="ARBA" id="ARBA00003690"/>
    </source>
</evidence>
<dbReference type="Gene3D" id="1.10.630.10">
    <property type="entry name" value="Cytochrome P450"/>
    <property type="match status" value="1"/>
</dbReference>
<evidence type="ECO:0000256" key="13">
    <source>
        <dbReference type="ARBA" id="ARBA00023136"/>
    </source>
</evidence>
<comment type="function">
    <text evidence="2">May be involved in the metabolism of insect hormones and in the breakdown of synthetic insecticides.</text>
</comment>
<dbReference type="GO" id="GO:0020037">
    <property type="term" value="F:heme binding"/>
    <property type="evidence" value="ECO:0007669"/>
    <property type="project" value="InterPro"/>
</dbReference>
<evidence type="ECO:0000256" key="12">
    <source>
        <dbReference type="ARBA" id="ARBA00023033"/>
    </source>
</evidence>
<dbReference type="SUPFAM" id="SSF48264">
    <property type="entry name" value="Cytochrome P450"/>
    <property type="match status" value="1"/>
</dbReference>
<evidence type="ECO:0000313" key="18">
    <source>
        <dbReference type="Proteomes" id="UP001329430"/>
    </source>
</evidence>
<evidence type="ECO:0000256" key="6">
    <source>
        <dbReference type="ARBA" id="ARBA00022617"/>
    </source>
</evidence>
<keyword evidence="9" id="KW-0492">Microsome</keyword>
<sequence length="515" mass="59078">MSFASNSSTKINHVHLYLPITAKMGIGFWYILGCVLLILIIKYHWSRRRIYQVANLLQGPPTVPIFGNALLFRCKEEDIFGTITKVIDTYPSPMRLWLGPKLVVVVKTASHIEKVLTSPSAAYKDDIYKCLTVFNGDSLFTSNGVTWKKQKRLVTPFLGSRYMDAYLRVISRCCDTLMEKIEEVADGRLINVDYYLYRYYNDVVNETLTGYNPGAQHGKIDFFISLCHEAYILLHSRMTKAWLHPDFIFKRSNSGRRQTYISEIFRKFLHQNIKLANGNNNNGEGFKSIYKRVSEEKEKHPQLYGDQSVMDHIATLYSAAEDTTTTICSYLLVLLGMHPTVQEKVMEEMRDVVGTVVENITYKDMCKLYYLGMCIKETMRIFPIAPYILRKLSDDLEIDNTTMPKGTSIFLSLYSVQKSSEHWEKPNEFYPEHFLPETVTNRHPYAFLPFSSGVHSCPGQLFAVCAIKAVAISILSRFVVEADGTLQDIKIKADISVRSINGYKLRLRKRFGSFS</sequence>
<evidence type="ECO:0000256" key="5">
    <source>
        <dbReference type="ARBA" id="ARBA00010617"/>
    </source>
</evidence>
<dbReference type="InterPro" id="IPR002401">
    <property type="entry name" value="Cyt_P450_E_grp-I"/>
</dbReference>
<evidence type="ECO:0000256" key="4">
    <source>
        <dbReference type="ARBA" id="ARBA00004406"/>
    </source>
</evidence>
<evidence type="ECO:0000256" key="8">
    <source>
        <dbReference type="ARBA" id="ARBA00022824"/>
    </source>
</evidence>
<dbReference type="PRINTS" id="PR00463">
    <property type="entry name" value="EP450I"/>
</dbReference>
<dbReference type="InterPro" id="IPR036396">
    <property type="entry name" value="Cyt_P450_sf"/>
</dbReference>
<dbReference type="GO" id="GO:0005789">
    <property type="term" value="C:endoplasmic reticulum membrane"/>
    <property type="evidence" value="ECO:0007669"/>
    <property type="project" value="UniProtKB-SubCell"/>
</dbReference>
<dbReference type="GO" id="GO:0004497">
    <property type="term" value="F:monooxygenase activity"/>
    <property type="evidence" value="ECO:0007669"/>
    <property type="project" value="UniProtKB-KW"/>
</dbReference>
<comment type="similarity">
    <text evidence="5 15">Belongs to the cytochrome P450 family.</text>
</comment>
<evidence type="ECO:0000256" key="3">
    <source>
        <dbReference type="ARBA" id="ARBA00004174"/>
    </source>
</evidence>
<evidence type="ECO:0000256" key="14">
    <source>
        <dbReference type="PIRSR" id="PIRSR602401-1"/>
    </source>
</evidence>
<dbReference type="Pfam" id="PF00067">
    <property type="entry name" value="p450"/>
    <property type="match status" value="1"/>
</dbReference>
<dbReference type="InterPro" id="IPR050196">
    <property type="entry name" value="Cytochrome_P450_Monoox"/>
</dbReference>
<dbReference type="PROSITE" id="PS00086">
    <property type="entry name" value="CYTOCHROME_P450"/>
    <property type="match status" value="1"/>
</dbReference>
<comment type="cofactor">
    <cofactor evidence="1 14">
        <name>heme</name>
        <dbReference type="ChEBI" id="CHEBI:30413"/>
    </cofactor>
</comment>